<dbReference type="InterPro" id="IPR011611">
    <property type="entry name" value="PfkB_dom"/>
</dbReference>
<evidence type="ECO:0000256" key="1">
    <source>
        <dbReference type="ARBA" id="ARBA00022679"/>
    </source>
</evidence>
<dbReference type="InterPro" id="IPR036390">
    <property type="entry name" value="WH_DNA-bd_sf"/>
</dbReference>
<dbReference type="Gene3D" id="3.40.1190.20">
    <property type="match status" value="1"/>
</dbReference>
<feature type="domain" description="HTH crp-type" evidence="3">
    <location>
        <begin position="9"/>
        <end position="56"/>
    </location>
</feature>
<dbReference type="AlphaFoldDB" id="A0A1T5JDS0"/>
<keyword evidence="1" id="KW-0808">Transferase</keyword>
<keyword evidence="5" id="KW-1185">Reference proteome</keyword>
<dbReference type="PROSITE" id="PS00583">
    <property type="entry name" value="PFKB_KINASES_1"/>
    <property type="match status" value="1"/>
</dbReference>
<accession>A0A1T5JDS0</accession>
<dbReference type="InterPro" id="IPR002173">
    <property type="entry name" value="Carboh/pur_kinase_PfkB_CS"/>
</dbReference>
<dbReference type="SUPFAM" id="SSF53613">
    <property type="entry name" value="Ribokinase-like"/>
    <property type="match status" value="1"/>
</dbReference>
<dbReference type="GO" id="GO:0006355">
    <property type="term" value="P:regulation of DNA-templated transcription"/>
    <property type="evidence" value="ECO:0007669"/>
    <property type="project" value="InterPro"/>
</dbReference>
<gene>
    <name evidence="4" type="ORF">SAMN02194393_01120</name>
</gene>
<dbReference type="Pfam" id="PF13412">
    <property type="entry name" value="HTH_24"/>
    <property type="match status" value="1"/>
</dbReference>
<dbReference type="STRING" id="36842.SAMN02194393_01120"/>
<name>A0A1T5JDS0_9FIRM</name>
<evidence type="ECO:0000313" key="5">
    <source>
        <dbReference type="Proteomes" id="UP000190285"/>
    </source>
</evidence>
<dbReference type="Pfam" id="PF00294">
    <property type="entry name" value="PfkB"/>
    <property type="match status" value="1"/>
</dbReference>
<reference evidence="4 5" key="1">
    <citation type="submission" date="2017-02" db="EMBL/GenBank/DDBJ databases">
        <authorList>
            <person name="Peterson S.W."/>
        </authorList>
    </citation>
    <scope>NUCLEOTIDE SEQUENCE [LARGE SCALE GENOMIC DNA]</scope>
    <source>
        <strain evidence="4 5">M1</strain>
    </source>
</reference>
<evidence type="ECO:0000259" key="3">
    <source>
        <dbReference type="SMART" id="SM00419"/>
    </source>
</evidence>
<evidence type="ECO:0000313" key="4">
    <source>
        <dbReference type="EMBL" id="SKC49535.1"/>
    </source>
</evidence>
<dbReference type="PANTHER" id="PTHR10584">
    <property type="entry name" value="SUGAR KINASE"/>
    <property type="match status" value="1"/>
</dbReference>
<sequence>MTGREKEILDMIRNTPMVSQQEIADALGIARSSVAVHIANLMKKGYIKGKGYILKDRDYVTVIGGANIDIIGFPTDVLKMEDSNPGKVKISLGGVGRNISENLAKMGVDTKLITAVGDDVYGRKILNECKLSQIDMDNSLILKNLPSSTYLSVLDENGDMKLALSDMDITDEINIDFIREKSLIIKNSRCVVVDTNLKKEVIEYLVTNFKGIDFFVDTVSTVKGKKIKNFIGAFHTIKPNRLEAEELTGIRIDGEKDIKKAIKYFLDSGVRRVFISLGKDGIYYGDNQNTGYIKPQEIKIINATGAGDAFTAGLVYSYLNDFDIKNSTKFAMAASLIALSHENTINPNMSIKRIEEIMKEMK</sequence>
<proteinExistence type="predicted"/>
<dbReference type="SUPFAM" id="SSF46785">
    <property type="entry name" value="Winged helix' DNA-binding domain"/>
    <property type="match status" value="1"/>
</dbReference>
<organism evidence="4 5">
    <name type="scientific">Maledivibacter halophilus</name>
    <dbReference type="NCBI Taxonomy" id="36842"/>
    <lineage>
        <taxon>Bacteria</taxon>
        <taxon>Bacillati</taxon>
        <taxon>Bacillota</taxon>
        <taxon>Clostridia</taxon>
        <taxon>Peptostreptococcales</taxon>
        <taxon>Caminicellaceae</taxon>
        <taxon>Maledivibacter</taxon>
    </lineage>
</organism>
<dbReference type="OrthoDB" id="9806249at2"/>
<dbReference type="SMART" id="SM00419">
    <property type="entry name" value="HTH_CRP"/>
    <property type="match status" value="1"/>
</dbReference>
<protein>
    <submittedName>
        <fullName evidence="4">Pseudouridine kinase</fullName>
    </submittedName>
</protein>
<dbReference type="Gene3D" id="1.10.10.10">
    <property type="entry name" value="Winged helix-like DNA-binding domain superfamily/Winged helix DNA-binding domain"/>
    <property type="match status" value="1"/>
</dbReference>
<evidence type="ECO:0000256" key="2">
    <source>
        <dbReference type="ARBA" id="ARBA00022777"/>
    </source>
</evidence>
<dbReference type="GO" id="GO:0016301">
    <property type="term" value="F:kinase activity"/>
    <property type="evidence" value="ECO:0007669"/>
    <property type="project" value="UniProtKB-KW"/>
</dbReference>
<dbReference type="PANTHER" id="PTHR10584:SF166">
    <property type="entry name" value="RIBOKINASE"/>
    <property type="match status" value="1"/>
</dbReference>
<keyword evidence="2 4" id="KW-0418">Kinase</keyword>
<dbReference type="InterPro" id="IPR036388">
    <property type="entry name" value="WH-like_DNA-bd_sf"/>
</dbReference>
<dbReference type="CDD" id="cd01941">
    <property type="entry name" value="YeiC_kinase_like"/>
    <property type="match status" value="1"/>
</dbReference>
<dbReference type="InterPro" id="IPR029056">
    <property type="entry name" value="Ribokinase-like"/>
</dbReference>
<dbReference type="InterPro" id="IPR012318">
    <property type="entry name" value="HTH_CRP"/>
</dbReference>
<dbReference type="GO" id="GO:0003677">
    <property type="term" value="F:DNA binding"/>
    <property type="evidence" value="ECO:0007669"/>
    <property type="project" value="InterPro"/>
</dbReference>
<dbReference type="Proteomes" id="UP000190285">
    <property type="component" value="Unassembled WGS sequence"/>
</dbReference>
<dbReference type="EMBL" id="FUZT01000002">
    <property type="protein sequence ID" value="SKC49535.1"/>
    <property type="molecule type" value="Genomic_DNA"/>
</dbReference>